<dbReference type="InterPro" id="IPR047691">
    <property type="entry name" value="PelF-like"/>
</dbReference>
<dbReference type="Gene3D" id="3.40.50.2000">
    <property type="entry name" value="Glycogen Phosphorylase B"/>
    <property type="match status" value="2"/>
</dbReference>
<keyword evidence="4" id="KW-1185">Reference proteome</keyword>
<keyword evidence="3" id="KW-0808">Transferase</keyword>
<accession>A0A4R1PXV1</accession>
<dbReference type="Pfam" id="PF13439">
    <property type="entry name" value="Glyco_transf_4"/>
    <property type="match status" value="1"/>
</dbReference>
<evidence type="ECO:0000259" key="2">
    <source>
        <dbReference type="Pfam" id="PF13439"/>
    </source>
</evidence>
<name>A0A4R1PXV1_9FIRM</name>
<dbReference type="SUPFAM" id="SSF53756">
    <property type="entry name" value="UDP-Glycosyltransferase/glycogen phosphorylase"/>
    <property type="match status" value="1"/>
</dbReference>
<dbReference type="NCBIfam" id="NF038011">
    <property type="entry name" value="PelF"/>
    <property type="match status" value="1"/>
</dbReference>
<dbReference type="PANTHER" id="PTHR12526">
    <property type="entry name" value="GLYCOSYLTRANSFERASE"/>
    <property type="match status" value="1"/>
</dbReference>
<dbReference type="InterPro" id="IPR028098">
    <property type="entry name" value="Glyco_trans_4-like_N"/>
</dbReference>
<sequence length="362" mass="40130">MKQSMPTKIMQISSMKIWAGGEVHVVLLCNELMKLGINVTLACRPGTFIDKNAREAHIPVINQPFSGAIDLKSARELAKYCEAHSIEIIHAHTGRDYWLAVWTKFFYPKIRIVITRHIQCPLKNSMFHRWAYQKVDKVIAVSQAVRKSLTSFPSEKITTIYNGIDIERFKTAKPGVLRKKLAVSETTKIIGMIGRITPIKGQDTFFRSISDISSKVPDTVFVVAGACDDKDYIEKLKRINNTVIFLGMCDNVPEIMKDLDVFVLASLEEPFGLVTVEALAAGIPVVATNTGGTTEIITDGETGLLIPPEDPSKMAEAVITILSDPDLANQFRANGLNRVESFTIKKMTLSTLAVYSEALDNI</sequence>
<dbReference type="GO" id="GO:0016757">
    <property type="term" value="F:glycosyltransferase activity"/>
    <property type="evidence" value="ECO:0007669"/>
    <property type="project" value="InterPro"/>
</dbReference>
<protein>
    <submittedName>
        <fullName evidence="3">Glycosyltransferase involved in cell wall biosynthesis</fullName>
    </submittedName>
</protein>
<feature type="domain" description="Glycosyl transferase family 1" evidence="1">
    <location>
        <begin position="178"/>
        <end position="336"/>
    </location>
</feature>
<comment type="caution">
    <text evidence="3">The sequence shown here is derived from an EMBL/GenBank/DDBJ whole genome shotgun (WGS) entry which is preliminary data.</text>
</comment>
<reference evidence="3 4" key="1">
    <citation type="submission" date="2019-03" db="EMBL/GenBank/DDBJ databases">
        <title>Genomic Encyclopedia of Type Strains, Phase IV (KMG-IV): sequencing the most valuable type-strain genomes for metagenomic binning, comparative biology and taxonomic classification.</title>
        <authorList>
            <person name="Goeker M."/>
        </authorList>
    </citation>
    <scope>NUCLEOTIDE SEQUENCE [LARGE SCALE GENOMIC DNA]</scope>
    <source>
        <strain evidence="3 4">DSM 15969</strain>
    </source>
</reference>
<dbReference type="EMBL" id="SLUI01000009">
    <property type="protein sequence ID" value="TCL36082.1"/>
    <property type="molecule type" value="Genomic_DNA"/>
</dbReference>
<evidence type="ECO:0000313" key="3">
    <source>
        <dbReference type="EMBL" id="TCL36082.1"/>
    </source>
</evidence>
<organism evidence="3 4">
    <name type="scientific">Anaerospora hongkongensis</name>
    <dbReference type="NCBI Taxonomy" id="244830"/>
    <lineage>
        <taxon>Bacteria</taxon>
        <taxon>Bacillati</taxon>
        <taxon>Bacillota</taxon>
        <taxon>Negativicutes</taxon>
        <taxon>Selenomonadales</taxon>
        <taxon>Sporomusaceae</taxon>
        <taxon>Anaerospora</taxon>
    </lineage>
</organism>
<evidence type="ECO:0000259" key="1">
    <source>
        <dbReference type="Pfam" id="PF00534"/>
    </source>
</evidence>
<evidence type="ECO:0000313" key="4">
    <source>
        <dbReference type="Proteomes" id="UP000295063"/>
    </source>
</evidence>
<dbReference type="InterPro" id="IPR001296">
    <property type="entry name" value="Glyco_trans_1"/>
</dbReference>
<feature type="domain" description="Glycosyltransferase subfamily 4-like N-terminal" evidence="2">
    <location>
        <begin position="20"/>
        <end position="168"/>
    </location>
</feature>
<dbReference type="OrthoDB" id="3199616at2"/>
<proteinExistence type="predicted"/>
<dbReference type="Proteomes" id="UP000295063">
    <property type="component" value="Unassembled WGS sequence"/>
</dbReference>
<dbReference type="PANTHER" id="PTHR12526:SF638">
    <property type="entry name" value="SPORE COAT PROTEIN SA"/>
    <property type="match status" value="1"/>
</dbReference>
<dbReference type="CDD" id="cd03801">
    <property type="entry name" value="GT4_PimA-like"/>
    <property type="match status" value="1"/>
</dbReference>
<dbReference type="AlphaFoldDB" id="A0A4R1PXV1"/>
<dbReference type="Pfam" id="PF00534">
    <property type="entry name" value="Glycos_transf_1"/>
    <property type="match status" value="1"/>
</dbReference>
<gene>
    <name evidence="3" type="ORF">EV210_10931</name>
</gene>
<dbReference type="RefSeq" id="WP_132081681.1">
    <property type="nucleotide sequence ID" value="NZ_SLUI01000009.1"/>
</dbReference>